<protein>
    <submittedName>
        <fullName evidence="1">Uncharacterized protein</fullName>
    </submittedName>
</protein>
<evidence type="ECO:0000313" key="2">
    <source>
        <dbReference type="EMBL" id="PAF27277.1"/>
    </source>
</evidence>
<evidence type="ECO:0000313" key="3">
    <source>
        <dbReference type="Proteomes" id="UP000216133"/>
    </source>
</evidence>
<dbReference type="RefSeq" id="WP_062750929.1">
    <property type="nucleotide sequence ID" value="NZ_NPBS01000019.1"/>
</dbReference>
<dbReference type="EMBL" id="NPBS01000019">
    <property type="protein sequence ID" value="PAF27277.1"/>
    <property type="molecule type" value="Genomic_DNA"/>
</dbReference>
<dbReference type="AlphaFoldDB" id="A0A268NWA1"/>
<gene>
    <name evidence="2" type="ORF">CHH61_04285</name>
    <name evidence="1" type="ORF">CHH72_16380</name>
</gene>
<evidence type="ECO:0000313" key="4">
    <source>
        <dbReference type="Proteomes" id="UP000216207"/>
    </source>
</evidence>
<dbReference type="Proteomes" id="UP000216207">
    <property type="component" value="Unassembled WGS sequence"/>
</dbReference>
<comment type="caution">
    <text evidence="1">The sequence shown here is derived from an EMBL/GenBank/DDBJ whole genome shotgun (WGS) entry which is preliminary data.</text>
</comment>
<reference evidence="3 4" key="1">
    <citation type="submission" date="2017-07" db="EMBL/GenBank/DDBJ databases">
        <title>Isolation and whole genome analysis of endospore-forming bacteria from heroin.</title>
        <authorList>
            <person name="Kalinowski J."/>
            <person name="Ahrens B."/>
            <person name="Al-Dilaimi A."/>
            <person name="Winkler A."/>
            <person name="Wibberg D."/>
            <person name="Schleenbecker U."/>
            <person name="Ruckert C."/>
            <person name="Wolfel R."/>
            <person name="Grass G."/>
        </authorList>
    </citation>
    <scope>NUCLEOTIDE SEQUENCE [LARGE SCALE GENOMIC DNA]</scope>
    <source>
        <strain evidence="2 3">7523-2</strain>
        <strain evidence="1 4">7539</strain>
    </source>
</reference>
<proteinExistence type="predicted"/>
<name>A0A268NWA1_SHOCL</name>
<dbReference type="EMBL" id="NPCC01000028">
    <property type="protein sequence ID" value="PAE87807.1"/>
    <property type="molecule type" value="Genomic_DNA"/>
</dbReference>
<dbReference type="Proteomes" id="UP000216133">
    <property type="component" value="Unassembled WGS sequence"/>
</dbReference>
<sequence length="80" mass="8722">MAKNKAEITLKISVVEAEKGKEPSLSVTIGLEGTNHEVMNIAEIAQNMEILGEVGVENILLYILKKEGDVFRSDCDGPIH</sequence>
<organism evidence="1 4">
    <name type="scientific">Shouchella clausii</name>
    <name type="common">Alkalihalobacillus clausii</name>
    <dbReference type="NCBI Taxonomy" id="79880"/>
    <lineage>
        <taxon>Bacteria</taxon>
        <taxon>Bacillati</taxon>
        <taxon>Bacillota</taxon>
        <taxon>Bacilli</taxon>
        <taxon>Bacillales</taxon>
        <taxon>Bacillaceae</taxon>
        <taxon>Shouchella</taxon>
    </lineage>
</organism>
<evidence type="ECO:0000313" key="1">
    <source>
        <dbReference type="EMBL" id="PAE87807.1"/>
    </source>
</evidence>
<accession>A0A268NWA1</accession>